<dbReference type="Gene3D" id="3.40.50.1980">
    <property type="entry name" value="Nitrogenase molybdenum iron protein domain"/>
    <property type="match status" value="2"/>
</dbReference>
<feature type="chain" id="PRO_5039024917" evidence="7">
    <location>
        <begin position="20"/>
        <end position="348"/>
    </location>
</feature>
<evidence type="ECO:0000256" key="6">
    <source>
        <dbReference type="SAM" id="MobiDB-lite"/>
    </source>
</evidence>
<keyword evidence="5" id="KW-0175">Coiled coil</keyword>
<feature type="signal peptide" evidence="7">
    <location>
        <begin position="1"/>
        <end position="19"/>
    </location>
</feature>
<dbReference type="HOGENOM" id="CLU_038034_0_1_9"/>
<dbReference type="RefSeq" id="WP_036622588.1">
    <property type="nucleotide sequence ID" value="NZ_JAKOBR010000091.1"/>
</dbReference>
<feature type="domain" description="Fe/B12 periplasmic-binding" evidence="8">
    <location>
        <begin position="86"/>
        <end position="348"/>
    </location>
</feature>
<keyword evidence="4 7" id="KW-0732">Signal</keyword>
<evidence type="ECO:0000256" key="2">
    <source>
        <dbReference type="ARBA" id="ARBA00008814"/>
    </source>
</evidence>
<dbReference type="Proteomes" id="UP000029278">
    <property type="component" value="Unassembled WGS sequence"/>
</dbReference>
<proteinExistence type="inferred from homology"/>
<dbReference type="PROSITE" id="PS50983">
    <property type="entry name" value="FE_B12_PBP"/>
    <property type="match status" value="1"/>
</dbReference>
<comment type="similarity">
    <text evidence="2">Belongs to the bacterial solute-binding protein 8 family.</text>
</comment>
<dbReference type="GO" id="GO:0030288">
    <property type="term" value="C:outer membrane-bounded periplasmic space"/>
    <property type="evidence" value="ECO:0007669"/>
    <property type="project" value="TreeGrafter"/>
</dbReference>
<dbReference type="PATRIC" id="fig|44252.3.peg.2658"/>
<dbReference type="GO" id="GO:1901678">
    <property type="term" value="P:iron coordination entity transport"/>
    <property type="evidence" value="ECO:0007669"/>
    <property type="project" value="UniProtKB-ARBA"/>
</dbReference>
<keyword evidence="10" id="KW-1185">Reference proteome</keyword>
<evidence type="ECO:0000256" key="1">
    <source>
        <dbReference type="ARBA" id="ARBA00004196"/>
    </source>
</evidence>
<dbReference type="STRING" id="44252.DJ90_2732"/>
<name>A0A090ZFN5_PAEMA</name>
<accession>A0A090ZFN5</accession>
<evidence type="ECO:0000313" key="10">
    <source>
        <dbReference type="Proteomes" id="UP000029278"/>
    </source>
</evidence>
<dbReference type="PANTHER" id="PTHR30532">
    <property type="entry name" value="IRON III DICITRATE-BINDING PERIPLASMIC PROTEIN"/>
    <property type="match status" value="1"/>
</dbReference>
<protein>
    <submittedName>
        <fullName evidence="9">Iron-uptake system-binding protein</fullName>
    </submittedName>
</protein>
<organism evidence="9 10">
    <name type="scientific">Paenibacillus macerans</name>
    <name type="common">Bacillus macerans</name>
    <dbReference type="NCBI Taxonomy" id="44252"/>
    <lineage>
        <taxon>Bacteria</taxon>
        <taxon>Bacillati</taxon>
        <taxon>Bacillota</taxon>
        <taxon>Bacilli</taxon>
        <taxon>Bacillales</taxon>
        <taxon>Paenibacillaceae</taxon>
        <taxon>Paenibacillus</taxon>
    </lineage>
</organism>
<dbReference type="SUPFAM" id="SSF53807">
    <property type="entry name" value="Helical backbone' metal receptor"/>
    <property type="match status" value="1"/>
</dbReference>
<dbReference type="OrthoDB" id="26763at2"/>
<dbReference type="InterPro" id="IPR051313">
    <property type="entry name" value="Bact_iron-sidero_bind"/>
</dbReference>
<evidence type="ECO:0000259" key="8">
    <source>
        <dbReference type="PROSITE" id="PS50983"/>
    </source>
</evidence>
<comment type="subcellular location">
    <subcellularLocation>
        <location evidence="1">Cell envelope</location>
    </subcellularLocation>
</comment>
<dbReference type="AlphaFoldDB" id="A0A090ZFN5"/>
<evidence type="ECO:0000256" key="7">
    <source>
        <dbReference type="SAM" id="SignalP"/>
    </source>
</evidence>
<dbReference type="PROSITE" id="PS51257">
    <property type="entry name" value="PROKAR_LIPOPROTEIN"/>
    <property type="match status" value="1"/>
</dbReference>
<dbReference type="InterPro" id="IPR002491">
    <property type="entry name" value="ABC_transptr_periplasmic_BD"/>
</dbReference>
<evidence type="ECO:0000256" key="4">
    <source>
        <dbReference type="ARBA" id="ARBA00022729"/>
    </source>
</evidence>
<sequence length="348" mass="37116">MKKLTWAALLILLFTLALTACGSGKSDEAGAGQNAAGNANAASSNAPANPAADANAAGNGQAAGTGTRTLEYLGQTYQVPAKVERIVITGSMESMEDALVLDVHPVGAISFGGAFPERFAKVTDQAESIGEKIQPNFETILKLKPDVILGSTKFPAEVAEKLGKIAPTVLVSHLAVDWEANLNLLAELTGKQAAADKAISEYQSDLEKAKAELTGKLQDQNVLTVRIRTGKLFIYPETVFLNPILYEDLGLKAPAEVAAAKAQEEVTVEQFAAMNPDYLFIQFASDENQETKTALDEFLNDPIVKNINAVKNGKVFVNVIDPLAEGGPAWSRIEFLKAAQERLAEVME</sequence>
<dbReference type="PANTHER" id="PTHR30532:SF10">
    <property type="entry name" value="IRON-UPTAKE SYSTEM-BINDING PROTEIN"/>
    <property type="match status" value="1"/>
</dbReference>
<dbReference type="Pfam" id="PF01497">
    <property type="entry name" value="Peripla_BP_2"/>
    <property type="match status" value="1"/>
</dbReference>
<evidence type="ECO:0000256" key="5">
    <source>
        <dbReference type="SAM" id="Coils"/>
    </source>
</evidence>
<evidence type="ECO:0000256" key="3">
    <source>
        <dbReference type="ARBA" id="ARBA00022448"/>
    </source>
</evidence>
<feature type="region of interest" description="Disordered" evidence="6">
    <location>
        <begin position="28"/>
        <end position="62"/>
    </location>
</feature>
<dbReference type="EMBL" id="JMQA01000024">
    <property type="protein sequence ID" value="KFN09035.1"/>
    <property type="molecule type" value="Genomic_DNA"/>
</dbReference>
<reference evidence="9 10" key="1">
    <citation type="submission" date="2014-04" db="EMBL/GenBank/DDBJ databases">
        <authorList>
            <person name="Bishop-Lilly K.A."/>
            <person name="Broomall S.M."/>
            <person name="Chain P.S."/>
            <person name="Chertkov O."/>
            <person name="Coyne S.R."/>
            <person name="Daligault H.E."/>
            <person name="Davenport K.W."/>
            <person name="Erkkila T."/>
            <person name="Frey K.G."/>
            <person name="Gibbons H.S."/>
            <person name="Gu W."/>
            <person name="Jaissle J."/>
            <person name="Johnson S.L."/>
            <person name="Koroleva G.I."/>
            <person name="Ladner J.T."/>
            <person name="Lo C.-C."/>
            <person name="Minogue T.D."/>
            <person name="Munk C."/>
            <person name="Palacios G.F."/>
            <person name="Redden C.L."/>
            <person name="Rosenzweig C.N."/>
            <person name="Scholz M.B."/>
            <person name="Teshima H."/>
            <person name="Xu Y."/>
        </authorList>
    </citation>
    <scope>NUCLEOTIDE SEQUENCE [LARGE SCALE GENOMIC DNA]</scope>
    <source>
        <strain evidence="9 10">8244</strain>
    </source>
</reference>
<gene>
    <name evidence="9" type="primary">feuA</name>
    <name evidence="9" type="ORF">DJ90_2732</name>
</gene>
<comment type="caution">
    <text evidence="9">The sequence shown here is derived from an EMBL/GenBank/DDBJ whole genome shotgun (WGS) entry which is preliminary data.</text>
</comment>
<keyword evidence="3" id="KW-0813">Transport</keyword>
<feature type="compositionally biased region" description="Low complexity" evidence="6">
    <location>
        <begin position="29"/>
        <end position="62"/>
    </location>
</feature>
<evidence type="ECO:0000313" key="9">
    <source>
        <dbReference type="EMBL" id="KFN09035.1"/>
    </source>
</evidence>
<feature type="coiled-coil region" evidence="5">
    <location>
        <begin position="192"/>
        <end position="219"/>
    </location>
</feature>
<dbReference type="GeneID" id="77006918"/>